<protein>
    <submittedName>
        <fullName evidence="1">DUF4336 domain-containing protein</fullName>
    </submittedName>
</protein>
<dbReference type="AlphaFoldDB" id="A0A8J7WJQ9"/>
<evidence type="ECO:0000313" key="1">
    <source>
        <dbReference type="EMBL" id="MBS0126249.1"/>
    </source>
</evidence>
<name>A0A8J7WJQ9_9RHOB</name>
<dbReference type="Proteomes" id="UP000681356">
    <property type="component" value="Unassembled WGS sequence"/>
</dbReference>
<dbReference type="InterPro" id="IPR025638">
    <property type="entry name" value="DUF4336"/>
</dbReference>
<evidence type="ECO:0000313" key="2">
    <source>
        <dbReference type="Proteomes" id="UP000681356"/>
    </source>
</evidence>
<dbReference type="InterPro" id="IPR036866">
    <property type="entry name" value="RibonucZ/Hydroxyglut_hydro"/>
</dbReference>
<keyword evidence="2" id="KW-1185">Reference proteome</keyword>
<reference evidence="1" key="1">
    <citation type="submission" date="2021-04" db="EMBL/GenBank/DDBJ databases">
        <authorList>
            <person name="Yoon J."/>
        </authorList>
    </citation>
    <scope>NUCLEOTIDE SEQUENCE</scope>
    <source>
        <strain evidence="1">KMU-90</strain>
    </source>
</reference>
<dbReference type="SUPFAM" id="SSF56281">
    <property type="entry name" value="Metallo-hydrolase/oxidoreductase"/>
    <property type="match status" value="1"/>
</dbReference>
<comment type="caution">
    <text evidence="1">The sequence shown here is derived from an EMBL/GenBank/DDBJ whole genome shotgun (WGS) entry which is preliminary data.</text>
</comment>
<gene>
    <name evidence="1" type="ORF">KB874_19350</name>
</gene>
<dbReference type="EMBL" id="JAGTUU010000008">
    <property type="protein sequence ID" value="MBS0126249.1"/>
    <property type="molecule type" value="Genomic_DNA"/>
</dbReference>
<sequence>MLEPFGSGLWLAEGGTISVAGFGYPTRMAVMRLDSGALLLWSPVSRDGLIETVRALGPVAHILAPNRLHHLALAEWAAAFPNALLHAAPGLRVKRSDLRFGSDLGQAPHPDWAGQIDQVVLRGNAVAEEVVFLHRASGTVLVTDLLQQFPPGFHHGWRAVVARLDRMVGPKPRMPRKFRLAFGSGKAARGAARTLLDWPAERLVVAHGAPVTAGAKTLLQAEFGWLAGKAG</sequence>
<dbReference type="PANTHER" id="PTHR33835:SF1">
    <property type="entry name" value="METALLO-BETA-LACTAMASE DOMAIN-CONTAINING PROTEIN"/>
    <property type="match status" value="1"/>
</dbReference>
<organism evidence="1 2">
    <name type="scientific">Thetidibacter halocola</name>
    <dbReference type="NCBI Taxonomy" id="2827239"/>
    <lineage>
        <taxon>Bacteria</taxon>
        <taxon>Pseudomonadati</taxon>
        <taxon>Pseudomonadota</taxon>
        <taxon>Alphaproteobacteria</taxon>
        <taxon>Rhodobacterales</taxon>
        <taxon>Roseobacteraceae</taxon>
        <taxon>Thetidibacter</taxon>
    </lineage>
</organism>
<dbReference type="RefSeq" id="WP_212538193.1">
    <property type="nucleotide sequence ID" value="NZ_JAGTUU010000008.1"/>
</dbReference>
<accession>A0A8J7WJQ9</accession>
<dbReference type="PANTHER" id="PTHR33835">
    <property type="entry name" value="YALI0C07656P"/>
    <property type="match status" value="1"/>
</dbReference>
<dbReference type="Pfam" id="PF14234">
    <property type="entry name" value="DUF4336"/>
    <property type="match status" value="1"/>
</dbReference>
<proteinExistence type="predicted"/>